<evidence type="ECO:0000313" key="2">
    <source>
        <dbReference type="EMBL" id="MQA40700.1"/>
    </source>
</evidence>
<feature type="region of interest" description="Disordered" evidence="1">
    <location>
        <begin position="36"/>
        <end position="58"/>
    </location>
</feature>
<keyword evidence="3" id="KW-1185">Reference proteome</keyword>
<evidence type="ECO:0000256" key="1">
    <source>
        <dbReference type="SAM" id="MobiDB-lite"/>
    </source>
</evidence>
<proteinExistence type="predicted"/>
<accession>A0A6A7N6L4</accession>
<organism evidence="2 3">
    <name type="scientific">Rugamonas aquatica</name>
    <dbReference type="NCBI Taxonomy" id="2743357"/>
    <lineage>
        <taxon>Bacteria</taxon>
        <taxon>Pseudomonadati</taxon>
        <taxon>Pseudomonadota</taxon>
        <taxon>Betaproteobacteria</taxon>
        <taxon>Burkholderiales</taxon>
        <taxon>Oxalobacteraceae</taxon>
        <taxon>Telluria group</taxon>
        <taxon>Rugamonas</taxon>
    </lineage>
</organism>
<protein>
    <submittedName>
        <fullName evidence="2">Uncharacterized protein</fullName>
    </submittedName>
</protein>
<dbReference type="AlphaFoldDB" id="A0A6A7N6L4"/>
<dbReference type="EMBL" id="WHUG01000009">
    <property type="protein sequence ID" value="MQA40700.1"/>
    <property type="molecule type" value="Genomic_DNA"/>
</dbReference>
<dbReference type="Proteomes" id="UP000440498">
    <property type="component" value="Unassembled WGS sequence"/>
</dbReference>
<comment type="caution">
    <text evidence="2">The sequence shown here is derived from an EMBL/GenBank/DDBJ whole genome shotgun (WGS) entry which is preliminary data.</text>
</comment>
<dbReference type="RefSeq" id="WP_152839994.1">
    <property type="nucleotide sequence ID" value="NZ_WHUG01000009.1"/>
</dbReference>
<evidence type="ECO:0000313" key="3">
    <source>
        <dbReference type="Proteomes" id="UP000440498"/>
    </source>
</evidence>
<name>A0A6A7N6L4_9BURK</name>
<reference evidence="2 3" key="1">
    <citation type="submission" date="2019-10" db="EMBL/GenBank/DDBJ databases">
        <title>Two novel species isolated from a subtropical stream in China.</title>
        <authorList>
            <person name="Lu H."/>
        </authorList>
    </citation>
    <scope>NUCLEOTIDE SEQUENCE [LARGE SCALE GENOMIC DNA]</scope>
    <source>
        <strain evidence="2 3">FT29W</strain>
    </source>
</reference>
<sequence>MKMDSKIFYSLPPTVNSVRNRSRLLKNVKAQCSSSFSSRLKKADKKREKNIRSLTGGRATSVPGRSRNFFCDLTEPFRKFYTWCQIRKLYWSLQRTKKLFAEVAQPSNSIDMGKIKTSLIAFDKNLISILCIEISAVQCSDLLKEINNIEILRKSFKECDDTEVKKLRNKIDDHIGFIKATYGSESLELPVILSSQ</sequence>
<gene>
    <name evidence="2" type="ORF">GEV02_21355</name>
</gene>